<comment type="cofactor">
    <cofactor evidence="1">
        <name>Mg(2+)</name>
        <dbReference type="ChEBI" id="CHEBI:18420"/>
    </cofactor>
</comment>
<evidence type="ECO:0000256" key="6">
    <source>
        <dbReference type="ARBA" id="ARBA00022759"/>
    </source>
</evidence>
<gene>
    <name evidence="10" type="ORF">BDEG_28417</name>
</gene>
<dbReference type="GO" id="GO:0043137">
    <property type="term" value="P:DNA replication, removal of RNA primer"/>
    <property type="evidence" value="ECO:0007669"/>
    <property type="project" value="TreeGrafter"/>
</dbReference>
<evidence type="ECO:0000256" key="4">
    <source>
        <dbReference type="ARBA" id="ARBA00022722"/>
    </source>
</evidence>
<dbReference type="InterPro" id="IPR037056">
    <property type="entry name" value="RNase_H1_N_sf"/>
</dbReference>
<dbReference type="EC" id="3.1.26.4" evidence="3"/>
<dbReference type="Proteomes" id="UP000077115">
    <property type="component" value="Unassembled WGS sequence"/>
</dbReference>
<keyword evidence="6" id="KW-0255">Endonuclease</keyword>
<dbReference type="GO" id="GO:0004523">
    <property type="term" value="F:RNA-DNA hybrid ribonuclease activity"/>
    <property type="evidence" value="ECO:0007669"/>
    <property type="project" value="UniProtKB-EC"/>
</dbReference>
<organism evidence="10 11">
    <name type="scientific">Batrachochytrium dendrobatidis (strain JEL423)</name>
    <dbReference type="NCBI Taxonomy" id="403673"/>
    <lineage>
        <taxon>Eukaryota</taxon>
        <taxon>Fungi</taxon>
        <taxon>Fungi incertae sedis</taxon>
        <taxon>Chytridiomycota</taxon>
        <taxon>Chytridiomycota incertae sedis</taxon>
        <taxon>Chytridiomycetes</taxon>
        <taxon>Rhizophydiales</taxon>
        <taxon>Rhizophydiales incertae sedis</taxon>
        <taxon>Batrachochytrium</taxon>
    </lineage>
</organism>
<evidence type="ECO:0000256" key="2">
    <source>
        <dbReference type="ARBA" id="ARBA00005300"/>
    </source>
</evidence>
<evidence type="ECO:0000256" key="8">
    <source>
        <dbReference type="ARBA" id="ARBA00022842"/>
    </source>
</evidence>
<dbReference type="InterPro" id="IPR009027">
    <property type="entry name" value="Ribosomal_bL9/RNase_H1_N"/>
</dbReference>
<evidence type="ECO:0000259" key="9">
    <source>
        <dbReference type="Pfam" id="PF01693"/>
    </source>
</evidence>
<comment type="similarity">
    <text evidence="2">Belongs to the RNase H family.</text>
</comment>
<evidence type="ECO:0000313" key="11">
    <source>
        <dbReference type="Proteomes" id="UP000077115"/>
    </source>
</evidence>
<dbReference type="PANTHER" id="PTHR10642:SF26">
    <property type="entry name" value="RIBONUCLEASE H1"/>
    <property type="match status" value="1"/>
</dbReference>
<dbReference type="AlphaFoldDB" id="A0A177WZ81"/>
<evidence type="ECO:0000256" key="7">
    <source>
        <dbReference type="ARBA" id="ARBA00022801"/>
    </source>
</evidence>
<dbReference type="eggNOG" id="KOG3752">
    <property type="taxonomic scope" value="Eukaryota"/>
</dbReference>
<protein>
    <recommendedName>
        <fullName evidence="3">ribonuclease H</fullName>
        <ecNumber evidence="3">3.1.26.4</ecNumber>
    </recommendedName>
</protein>
<keyword evidence="5" id="KW-0479">Metal-binding</keyword>
<accession>A0A177WZ81</accession>
<reference evidence="10 11" key="1">
    <citation type="submission" date="2006-10" db="EMBL/GenBank/DDBJ databases">
        <title>The Genome Sequence of Batrachochytrium dendrobatidis JEL423.</title>
        <authorList>
            <consortium name="The Broad Institute Genome Sequencing Platform"/>
            <person name="Birren B."/>
            <person name="Lander E."/>
            <person name="Galagan J."/>
            <person name="Cuomo C."/>
            <person name="Devon K."/>
            <person name="Jaffe D."/>
            <person name="Butler J."/>
            <person name="Alvarez P."/>
            <person name="Gnerre S."/>
            <person name="Grabherr M."/>
            <person name="Kleber M."/>
            <person name="Mauceli E."/>
            <person name="Brockman W."/>
            <person name="Young S."/>
            <person name="LaButti K."/>
            <person name="Sykes S."/>
            <person name="DeCaprio D."/>
            <person name="Crawford M."/>
            <person name="Koehrsen M."/>
            <person name="Engels R."/>
            <person name="Montgomery P."/>
            <person name="Pearson M."/>
            <person name="Howarth C."/>
            <person name="Larson L."/>
            <person name="White J."/>
            <person name="O'Leary S."/>
            <person name="Kodira C."/>
            <person name="Zeng Q."/>
            <person name="Yandava C."/>
            <person name="Alvarado L."/>
            <person name="Longcore J."/>
            <person name="James T."/>
        </authorList>
    </citation>
    <scope>NUCLEOTIDE SEQUENCE [LARGE SCALE GENOMIC DNA]</scope>
    <source>
        <strain evidence="10 11">JEL423</strain>
    </source>
</reference>
<reference evidence="10 11" key="2">
    <citation type="submission" date="2016-05" db="EMBL/GenBank/DDBJ databases">
        <title>Lineage-specific infection strategies underlie the spectrum of fungal disease in amphibians.</title>
        <authorList>
            <person name="Cuomo C.A."/>
            <person name="Farrer R.A."/>
            <person name="James T."/>
            <person name="Longcore J."/>
            <person name="Birren B."/>
        </authorList>
    </citation>
    <scope>NUCLEOTIDE SEQUENCE [LARGE SCALE GENOMIC DNA]</scope>
    <source>
        <strain evidence="10 11">JEL423</strain>
    </source>
</reference>
<keyword evidence="8" id="KW-0460">Magnesium</keyword>
<dbReference type="PANTHER" id="PTHR10642">
    <property type="entry name" value="RIBONUCLEASE H1"/>
    <property type="match status" value="1"/>
</dbReference>
<dbReference type="STRING" id="403673.A0A177WZ81"/>
<proteinExistence type="inferred from homology"/>
<dbReference type="GO" id="GO:0046872">
    <property type="term" value="F:metal ion binding"/>
    <property type="evidence" value="ECO:0007669"/>
    <property type="project" value="UniProtKB-KW"/>
</dbReference>
<dbReference type="InterPro" id="IPR011320">
    <property type="entry name" value="RNase_H1_N"/>
</dbReference>
<dbReference type="SUPFAM" id="SSF55658">
    <property type="entry name" value="L9 N-domain-like"/>
    <property type="match status" value="1"/>
</dbReference>
<evidence type="ECO:0000256" key="3">
    <source>
        <dbReference type="ARBA" id="ARBA00012180"/>
    </source>
</evidence>
<evidence type="ECO:0000256" key="1">
    <source>
        <dbReference type="ARBA" id="ARBA00001946"/>
    </source>
</evidence>
<feature type="non-terminal residue" evidence="10">
    <location>
        <position position="1"/>
    </location>
</feature>
<evidence type="ECO:0000313" key="10">
    <source>
        <dbReference type="EMBL" id="OAJ45266.1"/>
    </source>
</evidence>
<keyword evidence="7" id="KW-0378">Hydrolase</keyword>
<evidence type="ECO:0000256" key="5">
    <source>
        <dbReference type="ARBA" id="ARBA00022723"/>
    </source>
</evidence>
<dbReference type="FunFam" id="3.40.970.10:FF:000001">
    <property type="entry name" value="Ribonuclease H1"/>
    <property type="match status" value="1"/>
</dbReference>
<sequence>MINTIQTIGSMVKYYAVQRGRKTGIYSTWDECQAQVAGFPGCVFKSFKTESEATAFLRIGYNSNTATHSSYSCINNNTFNDSYDTNHSSTSAVLNTLSSRIDSPAVDSSLDALHNLSAVQKKSAFTIHSLDSVDTDRNGYSLNNPYGMEHVLSDEHDSSNMTITSQAHFIHTLDILNILSKKPELSVSDQPAPAQTLDEVVSDLEQINHCDEYVQSFDLPIDVYTDGGCRANGTKGAQASIGIWFWTCRFS</sequence>
<dbReference type="VEuPathDB" id="FungiDB:BDEG_28417"/>
<dbReference type="Gene3D" id="3.40.970.10">
    <property type="entry name" value="Ribonuclease H1, N-terminal domain"/>
    <property type="match status" value="1"/>
</dbReference>
<dbReference type="Pfam" id="PF01693">
    <property type="entry name" value="Cauli_VI"/>
    <property type="match status" value="1"/>
</dbReference>
<feature type="domain" description="Ribonuclease H1 N-terminal" evidence="9">
    <location>
        <begin position="13"/>
        <end position="56"/>
    </location>
</feature>
<name>A0A177WZ81_BATDL</name>
<dbReference type="InterPro" id="IPR050092">
    <property type="entry name" value="RNase_H"/>
</dbReference>
<dbReference type="EMBL" id="DS022315">
    <property type="protein sequence ID" value="OAJ45266.1"/>
    <property type="molecule type" value="Genomic_DNA"/>
</dbReference>
<keyword evidence="4" id="KW-0540">Nuclease</keyword>